<dbReference type="SMART" id="SM00671">
    <property type="entry name" value="SEL1"/>
    <property type="match status" value="7"/>
</dbReference>
<keyword evidence="1" id="KW-0677">Repeat</keyword>
<dbReference type="Proteomes" id="UP000053201">
    <property type="component" value="Unassembled WGS sequence"/>
</dbReference>
<evidence type="ECO:0000313" key="5">
    <source>
        <dbReference type="Proteomes" id="UP000053201"/>
    </source>
</evidence>
<protein>
    <submittedName>
        <fullName evidence="4">Uncharacterized protein</fullName>
    </submittedName>
</protein>
<dbReference type="PANTHER" id="PTHR46430:SF1">
    <property type="entry name" value="CHITIN SYNTHASE REGULATOR SKT5-RELATED"/>
    <property type="match status" value="1"/>
</dbReference>
<dbReference type="STRING" id="645134.A0A0L0H9R3"/>
<dbReference type="OMA" id="KMAMLYL"/>
<feature type="compositionally biased region" description="Pro residues" evidence="3">
    <location>
        <begin position="246"/>
        <end position="263"/>
    </location>
</feature>
<keyword evidence="2" id="KW-0175">Coiled coil</keyword>
<feature type="region of interest" description="Disordered" evidence="3">
    <location>
        <begin position="1"/>
        <end position="35"/>
    </location>
</feature>
<dbReference type="InParanoid" id="A0A0L0H9R3"/>
<keyword evidence="5" id="KW-1185">Reference proteome</keyword>
<feature type="compositionally biased region" description="Low complexity" evidence="3">
    <location>
        <begin position="459"/>
        <end position="482"/>
    </location>
</feature>
<evidence type="ECO:0000256" key="1">
    <source>
        <dbReference type="ARBA" id="ARBA00022737"/>
    </source>
</evidence>
<dbReference type="AlphaFoldDB" id="A0A0L0H9R3"/>
<dbReference type="InterPro" id="IPR051726">
    <property type="entry name" value="Chitin_Synth_Reg"/>
</dbReference>
<gene>
    <name evidence="4" type="ORF">SPPG_07320</name>
</gene>
<dbReference type="Pfam" id="PF08238">
    <property type="entry name" value="Sel1"/>
    <property type="match status" value="7"/>
</dbReference>
<dbReference type="InterPro" id="IPR011990">
    <property type="entry name" value="TPR-like_helical_dom_sf"/>
</dbReference>
<feature type="region of interest" description="Disordered" evidence="3">
    <location>
        <begin position="76"/>
        <end position="151"/>
    </location>
</feature>
<dbReference type="eggNOG" id="KOG1550">
    <property type="taxonomic scope" value="Eukaryota"/>
</dbReference>
<name>A0A0L0H9R3_SPIPD</name>
<feature type="compositionally biased region" description="Pro residues" evidence="3">
    <location>
        <begin position="102"/>
        <end position="117"/>
    </location>
</feature>
<dbReference type="RefSeq" id="XP_016605433.1">
    <property type="nucleotide sequence ID" value="XM_016755481.1"/>
</dbReference>
<feature type="region of interest" description="Disordered" evidence="3">
    <location>
        <begin position="163"/>
        <end position="293"/>
    </location>
</feature>
<evidence type="ECO:0000256" key="2">
    <source>
        <dbReference type="SAM" id="Coils"/>
    </source>
</evidence>
<dbReference type="Gene3D" id="1.25.40.10">
    <property type="entry name" value="Tetratricopeptide repeat domain"/>
    <property type="match status" value="1"/>
</dbReference>
<dbReference type="SUPFAM" id="SSF81901">
    <property type="entry name" value="HCP-like"/>
    <property type="match status" value="1"/>
</dbReference>
<dbReference type="InterPro" id="IPR006597">
    <property type="entry name" value="Sel1-like"/>
</dbReference>
<dbReference type="GeneID" id="27690542"/>
<feature type="compositionally biased region" description="Polar residues" evidence="3">
    <location>
        <begin position="22"/>
        <end position="35"/>
    </location>
</feature>
<feature type="compositionally biased region" description="Low complexity" evidence="3">
    <location>
        <begin position="1"/>
        <end position="19"/>
    </location>
</feature>
<proteinExistence type="predicted"/>
<accession>A0A0L0H9R3</accession>
<dbReference type="VEuPathDB" id="FungiDB:SPPG_07320"/>
<dbReference type="OrthoDB" id="272077at2759"/>
<organism evidence="4 5">
    <name type="scientific">Spizellomyces punctatus (strain DAOM BR117)</name>
    <dbReference type="NCBI Taxonomy" id="645134"/>
    <lineage>
        <taxon>Eukaryota</taxon>
        <taxon>Fungi</taxon>
        <taxon>Fungi incertae sedis</taxon>
        <taxon>Chytridiomycota</taxon>
        <taxon>Chytridiomycota incertae sedis</taxon>
        <taxon>Chytridiomycetes</taxon>
        <taxon>Spizellomycetales</taxon>
        <taxon>Spizellomycetaceae</taxon>
        <taxon>Spizellomyces</taxon>
    </lineage>
</organism>
<feature type="coiled-coil region" evidence="2">
    <location>
        <begin position="491"/>
        <end position="518"/>
    </location>
</feature>
<feature type="compositionally biased region" description="Basic residues" evidence="3">
    <location>
        <begin position="76"/>
        <end position="89"/>
    </location>
</feature>
<dbReference type="PANTHER" id="PTHR46430">
    <property type="entry name" value="PROTEIN SKT5-RELATED"/>
    <property type="match status" value="1"/>
</dbReference>
<feature type="compositionally biased region" description="Polar residues" evidence="3">
    <location>
        <begin position="276"/>
        <end position="287"/>
    </location>
</feature>
<dbReference type="EMBL" id="KQ257464">
    <property type="protein sequence ID" value="KNC97393.1"/>
    <property type="molecule type" value="Genomic_DNA"/>
</dbReference>
<evidence type="ECO:0000313" key="4">
    <source>
        <dbReference type="EMBL" id="KNC97393.1"/>
    </source>
</evidence>
<feature type="compositionally biased region" description="Low complexity" evidence="3">
    <location>
        <begin position="118"/>
        <end position="151"/>
    </location>
</feature>
<reference evidence="4 5" key="1">
    <citation type="submission" date="2009-08" db="EMBL/GenBank/DDBJ databases">
        <title>The Genome Sequence of Spizellomyces punctatus strain DAOM BR117.</title>
        <authorList>
            <consortium name="The Broad Institute Genome Sequencing Platform"/>
            <person name="Russ C."/>
            <person name="Cuomo C."/>
            <person name="Shea T."/>
            <person name="Young S.K."/>
            <person name="Zeng Q."/>
            <person name="Koehrsen M."/>
            <person name="Haas B."/>
            <person name="Borodovsky M."/>
            <person name="Guigo R."/>
            <person name="Alvarado L."/>
            <person name="Berlin A."/>
            <person name="Bochicchio J."/>
            <person name="Borenstein D."/>
            <person name="Chapman S."/>
            <person name="Chen Z."/>
            <person name="Engels R."/>
            <person name="Freedman E."/>
            <person name="Gellesch M."/>
            <person name="Goldberg J."/>
            <person name="Griggs A."/>
            <person name="Gujja S."/>
            <person name="Heiman D."/>
            <person name="Hepburn T."/>
            <person name="Howarth C."/>
            <person name="Jen D."/>
            <person name="Larson L."/>
            <person name="Lewis B."/>
            <person name="Mehta T."/>
            <person name="Park D."/>
            <person name="Pearson M."/>
            <person name="Roberts A."/>
            <person name="Saif S."/>
            <person name="Shenoy N."/>
            <person name="Sisk P."/>
            <person name="Stolte C."/>
            <person name="Sykes S."/>
            <person name="Thomson T."/>
            <person name="Walk T."/>
            <person name="White J."/>
            <person name="Yandava C."/>
            <person name="Burger G."/>
            <person name="Gray M.W."/>
            <person name="Holland P.W.H."/>
            <person name="King N."/>
            <person name="Lang F.B.F."/>
            <person name="Roger A.J."/>
            <person name="Ruiz-Trillo I."/>
            <person name="Lander E."/>
            <person name="Nusbaum C."/>
        </authorList>
    </citation>
    <scope>NUCLEOTIDE SEQUENCE [LARGE SCALE GENOMIC DNA]</scope>
    <source>
        <strain evidence="4 5">DAOM BR117</strain>
    </source>
</reference>
<feature type="region of interest" description="Disordered" evidence="3">
    <location>
        <begin position="448"/>
        <end position="482"/>
    </location>
</feature>
<sequence>MASSSPSSPSSSSSSPSRVSSKRLTTLEQGITPSCSSVNFATARTSRPHSFHQQQLAQPPLVVDSCSFTLHHHNNNQRRSRAYSPHKRHSLLDSSTSTRRPMPVPTPMTGPAPPPPSGTTTTPSTGTTTTTTTSATSASVNVTTAAPSATRATKAAAVERWLRDTPLPPGINVVGNNQPTPRTSRDRKRPFGNDVQPQRGLSFPPSDGKKGPSPSSQVPAALLSSANGGNVHFYGPHFGPSAKPQTSPPRSPQKSPPSSPSNFPPRTVSAEKSGERTSVNGQQNLSSVLFPPRVSIDEKHIEHGPHKERMAGRTTDKAHRMSFRVVTATNAKPIDEDEEKPLGLTPAGVQRMSVVMQPVVAEPLPLADDSQDEKPKRHSHLPASIVIPAVAPSAEDAEKASPESDQTDSILDGRQMLGDDYAESTVSSSSEFVPPKVLLRSQHRESLVPSLHSVDEGSESGTSFGESITMDGGSSDLESDLGSISSNAMANASLTERMEVMKQRAKKAKDRLQSFEAARFIVDNVQFIDKMEQKPYCELAIKQLKKLSIAGTVEAQYLLANLYISGIPGFQEKHKPDYSKAFNLYSSAAKKDHPEALFHVGLCYEQGAGVAQSNNRALHNYRKAAVSNHPGAMFRLGMSLLKGELGQSKNPRDGVKWLKLAAKYANEKYPQALYELALLHDRGVHNVVWPDHEYLVELLTQGAALGHGASQFKLGEAYEYGHFGVVVDAGRSVYYYSLAAANGSLEAMFELGGWYLTGADDPKTDFHLIQSDTEAHRWVSLAAEGGLPKAMFAMGYFCEMGIGRDKHLEKALEWYRKAAAGGDAKAKKKLEELGVPEMGKQRKVAEPGVKKIKKGTRCLVM</sequence>
<evidence type="ECO:0000256" key="3">
    <source>
        <dbReference type="SAM" id="MobiDB-lite"/>
    </source>
</evidence>